<accession>A0A4Q9LAW4</accession>
<reference evidence="2 3" key="1">
    <citation type="submission" date="2017-12" db="EMBL/GenBank/DDBJ databases">
        <authorList>
            <person name="Pombert J.-F."/>
            <person name="Haag K.L."/>
            <person name="Ebert D."/>
        </authorList>
    </citation>
    <scope>NUCLEOTIDE SEQUENCE [LARGE SCALE GENOMIC DNA]</scope>
    <source>
        <strain evidence="2">IL-BN-2</strain>
    </source>
</reference>
<organism evidence="2 3">
    <name type="scientific">Hamiltosporidium magnivora</name>
    <dbReference type="NCBI Taxonomy" id="148818"/>
    <lineage>
        <taxon>Eukaryota</taxon>
        <taxon>Fungi</taxon>
        <taxon>Fungi incertae sedis</taxon>
        <taxon>Microsporidia</taxon>
        <taxon>Dubosqiidae</taxon>
        <taxon>Hamiltosporidium</taxon>
    </lineage>
</organism>
<dbReference type="Proteomes" id="UP000293045">
    <property type="component" value="Unassembled WGS sequence"/>
</dbReference>
<dbReference type="EMBL" id="PIXR01000739">
    <property type="protein sequence ID" value="TBU04939.1"/>
    <property type="molecule type" value="Genomic_DNA"/>
</dbReference>
<evidence type="ECO:0000313" key="2">
    <source>
        <dbReference type="EMBL" id="TBU04939.1"/>
    </source>
</evidence>
<feature type="coiled-coil region" evidence="1">
    <location>
        <begin position="17"/>
        <end position="51"/>
    </location>
</feature>
<name>A0A4Q9LAW4_9MICR</name>
<evidence type="ECO:0000313" key="3">
    <source>
        <dbReference type="Proteomes" id="UP000293045"/>
    </source>
</evidence>
<dbReference type="VEuPathDB" id="MicrosporidiaDB:CWI39_0739p0020"/>
<gene>
    <name evidence="2" type="ORF">CWI39_0739p0020</name>
</gene>
<protein>
    <submittedName>
        <fullName evidence="2">Uncharacterized protein</fullName>
    </submittedName>
</protein>
<proteinExistence type="predicted"/>
<evidence type="ECO:0000256" key="1">
    <source>
        <dbReference type="SAM" id="Coils"/>
    </source>
</evidence>
<dbReference type="VEuPathDB" id="MicrosporidiaDB:CWI36_0249p0020"/>
<keyword evidence="1" id="KW-0175">Coiled coil</keyword>
<dbReference type="AlphaFoldDB" id="A0A4Q9LAW4"/>
<sequence>MILNLKEKILNSIYEIEEELKTSNLEISKILEELENERHTYLMEYEKEKNKRNNKIVNKCEYFNK</sequence>
<comment type="caution">
    <text evidence="2">The sequence shown here is derived from an EMBL/GenBank/DDBJ whole genome shotgun (WGS) entry which is preliminary data.</text>
</comment>